<evidence type="ECO:0000256" key="2">
    <source>
        <dbReference type="ARBA" id="ARBA00022723"/>
    </source>
</evidence>
<evidence type="ECO:0000256" key="3">
    <source>
        <dbReference type="ARBA" id="ARBA00023004"/>
    </source>
</evidence>
<evidence type="ECO:0000313" key="8">
    <source>
        <dbReference type="EMBL" id="CAF3801841.1"/>
    </source>
</evidence>
<reference evidence="8" key="1">
    <citation type="submission" date="2021-02" db="EMBL/GenBank/DDBJ databases">
        <authorList>
            <person name="Nowell W R."/>
        </authorList>
    </citation>
    <scope>NUCLEOTIDE SEQUENCE</scope>
</reference>
<feature type="compositionally biased region" description="Polar residues" evidence="6">
    <location>
        <begin position="220"/>
        <end position="232"/>
    </location>
</feature>
<dbReference type="Proteomes" id="UP000663842">
    <property type="component" value="Unassembled WGS sequence"/>
</dbReference>
<comment type="cofactor">
    <cofactor evidence="5">
        <name>[2Fe-2S] cluster</name>
        <dbReference type="ChEBI" id="CHEBI:190135"/>
    </cofactor>
</comment>
<evidence type="ECO:0000313" key="10">
    <source>
        <dbReference type="Proteomes" id="UP000663842"/>
    </source>
</evidence>
<evidence type="ECO:0000259" key="7">
    <source>
        <dbReference type="SMART" id="SM00704"/>
    </source>
</evidence>
<dbReference type="Pfam" id="PF09360">
    <property type="entry name" value="zf-CDGSH"/>
    <property type="match status" value="1"/>
</dbReference>
<feature type="region of interest" description="Disordered" evidence="6">
    <location>
        <begin position="207"/>
        <end position="255"/>
    </location>
</feature>
<feature type="compositionally biased region" description="Low complexity" evidence="6">
    <location>
        <begin position="207"/>
        <end position="219"/>
    </location>
</feature>
<keyword evidence="3" id="KW-0408">Iron</keyword>
<dbReference type="AlphaFoldDB" id="A0A819BH99"/>
<keyword evidence="2" id="KW-0479">Metal-binding</keyword>
<organism evidence="8 10">
    <name type="scientific">Rotaria magnacalcarata</name>
    <dbReference type="NCBI Taxonomy" id="392030"/>
    <lineage>
        <taxon>Eukaryota</taxon>
        <taxon>Metazoa</taxon>
        <taxon>Spiralia</taxon>
        <taxon>Gnathifera</taxon>
        <taxon>Rotifera</taxon>
        <taxon>Eurotatoria</taxon>
        <taxon>Bdelloidea</taxon>
        <taxon>Philodinida</taxon>
        <taxon>Philodinidae</taxon>
        <taxon>Rotaria</taxon>
    </lineage>
</organism>
<dbReference type="SMART" id="SM00704">
    <property type="entry name" value="ZnF_CDGSH"/>
    <property type="match status" value="2"/>
</dbReference>
<dbReference type="Gene3D" id="3.40.5.90">
    <property type="entry name" value="CDGSH iron-sulfur domain, mitoNEET-type"/>
    <property type="match status" value="2"/>
</dbReference>
<evidence type="ECO:0000256" key="1">
    <source>
        <dbReference type="ARBA" id="ARBA00022714"/>
    </source>
</evidence>
<evidence type="ECO:0000256" key="6">
    <source>
        <dbReference type="SAM" id="MobiDB-lite"/>
    </source>
</evidence>
<dbReference type="GO" id="GO:0005739">
    <property type="term" value="C:mitochondrion"/>
    <property type="evidence" value="ECO:0007669"/>
    <property type="project" value="TreeGrafter"/>
</dbReference>
<dbReference type="InterPro" id="IPR018967">
    <property type="entry name" value="FeS-contain_CDGSH-typ"/>
</dbReference>
<comment type="caution">
    <text evidence="8">The sequence shown here is derived from an EMBL/GenBank/DDBJ whole genome shotgun (WGS) entry which is preliminary data.</text>
</comment>
<dbReference type="EMBL" id="CAJOBG010000815">
    <property type="protein sequence ID" value="CAF3861489.1"/>
    <property type="molecule type" value="Genomic_DNA"/>
</dbReference>
<dbReference type="Proteomes" id="UP000663866">
    <property type="component" value="Unassembled WGS sequence"/>
</dbReference>
<evidence type="ECO:0000256" key="5">
    <source>
        <dbReference type="ARBA" id="ARBA00034078"/>
    </source>
</evidence>
<dbReference type="InterPro" id="IPR052950">
    <property type="entry name" value="CISD"/>
</dbReference>
<feature type="compositionally biased region" description="Basic and acidic residues" evidence="6">
    <location>
        <begin position="246"/>
        <end position="255"/>
    </location>
</feature>
<accession>A0A819BH99</accession>
<dbReference type="InterPro" id="IPR042216">
    <property type="entry name" value="MitoNEET_CISD"/>
</dbReference>
<dbReference type="PANTHER" id="PTHR46491:SF3">
    <property type="entry name" value="CDGSH IRON-SULFUR DOMAIN-CONTAINING PROTEIN 3, MITOCHONDRIAL"/>
    <property type="match status" value="1"/>
</dbReference>
<evidence type="ECO:0000313" key="9">
    <source>
        <dbReference type="EMBL" id="CAF3861489.1"/>
    </source>
</evidence>
<feature type="domain" description="Iron-binding zinc finger CDGSH type" evidence="7">
    <location>
        <begin position="118"/>
        <end position="155"/>
    </location>
</feature>
<dbReference type="EMBL" id="CAJOBF010000344">
    <property type="protein sequence ID" value="CAF3801841.1"/>
    <property type="molecule type" value="Genomic_DNA"/>
</dbReference>
<evidence type="ECO:0000256" key="4">
    <source>
        <dbReference type="ARBA" id="ARBA00023014"/>
    </source>
</evidence>
<feature type="domain" description="Iron-binding zinc finger CDGSH type" evidence="7">
    <location>
        <begin position="72"/>
        <end position="109"/>
    </location>
</feature>
<protein>
    <recommendedName>
        <fullName evidence="7">Iron-binding zinc finger CDGSH type domain-containing protein</fullName>
    </recommendedName>
</protein>
<proteinExistence type="predicted"/>
<name>A0A819BH99_9BILA</name>
<keyword evidence="1" id="KW-0001">2Fe-2S</keyword>
<dbReference type="GO" id="GO:0051537">
    <property type="term" value="F:2 iron, 2 sulfur cluster binding"/>
    <property type="evidence" value="ECO:0007669"/>
    <property type="project" value="UniProtKB-KW"/>
</dbReference>
<keyword evidence="4" id="KW-0411">Iron-sulfur</keyword>
<dbReference type="PANTHER" id="PTHR46491">
    <property type="entry name" value="CDGSH IRON SULFUR DOMAIN PROTEIN HOMOLOG"/>
    <property type="match status" value="1"/>
</dbReference>
<dbReference type="GO" id="GO:0046872">
    <property type="term" value="F:metal ion binding"/>
    <property type="evidence" value="ECO:0007669"/>
    <property type="project" value="UniProtKB-KW"/>
</dbReference>
<sequence>MNSYRLVKPYSFLLSIIRYNHRTVPYPDITHPEQTIRIPGTNEEKLALPLERPRFIDEYSLTGPPTGRIYEKIPFKYRVEKGRAYLYCSCGWANTQPFCDGMCKHVWGHHDVRLNPKFRPIKYIAEETKDVWWCNCKQSKKRPFCDGTHKSDFVQKQPAPIVISSTSMQRAEQIMSQSTNKPDYDQFNDDVDDDELCRACDELENVSQQLQSQQNDSNNIESTDNLSPNSLGSLKRKRHGVSTTPNERRAIIRKH</sequence>
<keyword evidence="11" id="KW-1185">Reference proteome</keyword>
<gene>
    <name evidence="9" type="ORF">OVN521_LOCUS7407</name>
    <name evidence="8" type="ORF">UXM345_LOCUS4855</name>
</gene>
<evidence type="ECO:0000313" key="11">
    <source>
        <dbReference type="Proteomes" id="UP000663866"/>
    </source>
</evidence>